<dbReference type="RefSeq" id="WP_139279503.1">
    <property type="nucleotide sequence ID" value="NZ_FQZE01000008.1"/>
</dbReference>
<dbReference type="AlphaFoldDB" id="A0A1M6FCW9"/>
<keyword evidence="2" id="KW-1185">Reference proteome</keyword>
<dbReference type="Proteomes" id="UP000184050">
    <property type="component" value="Unassembled WGS sequence"/>
</dbReference>
<organism evidence="1 2">
    <name type="scientific">Tangfeifania diversioriginum</name>
    <dbReference type="NCBI Taxonomy" id="1168035"/>
    <lineage>
        <taxon>Bacteria</taxon>
        <taxon>Pseudomonadati</taxon>
        <taxon>Bacteroidota</taxon>
        <taxon>Bacteroidia</taxon>
        <taxon>Marinilabiliales</taxon>
        <taxon>Prolixibacteraceae</taxon>
        <taxon>Tangfeifania</taxon>
    </lineage>
</organism>
<gene>
    <name evidence="1" type="ORF">SAMN05444280_108124</name>
</gene>
<proteinExistence type="predicted"/>
<dbReference type="EMBL" id="FQZE01000008">
    <property type="protein sequence ID" value="SHI95594.1"/>
    <property type="molecule type" value="Genomic_DNA"/>
</dbReference>
<protein>
    <submittedName>
        <fullName evidence="1">Uncharacterized protein</fullName>
    </submittedName>
</protein>
<evidence type="ECO:0000313" key="1">
    <source>
        <dbReference type="EMBL" id="SHI95594.1"/>
    </source>
</evidence>
<evidence type="ECO:0000313" key="2">
    <source>
        <dbReference type="Proteomes" id="UP000184050"/>
    </source>
</evidence>
<accession>A0A1M6FCW9</accession>
<reference evidence="1 2" key="1">
    <citation type="submission" date="2016-11" db="EMBL/GenBank/DDBJ databases">
        <authorList>
            <person name="Jaros S."/>
            <person name="Januszkiewicz K."/>
            <person name="Wedrychowicz H."/>
        </authorList>
    </citation>
    <scope>NUCLEOTIDE SEQUENCE [LARGE SCALE GENOMIC DNA]</scope>
    <source>
        <strain evidence="1 2">DSM 27063</strain>
    </source>
</reference>
<dbReference type="STRING" id="1168035.SAMN05444280_108124"/>
<name>A0A1M6FCW9_9BACT</name>
<sequence length="197" mass="23437">MNYSIIPIPEKEKGRFNAMTKQDRILWHNRFIQIIDGITAEHEWQRHTTTNDLPEHELDKAANLYRENKQKFLYFKERAEYLGNLLQLDPDASMLEYSPQNSFLVPKGVEEYAYKQMTPRELEMTYLQFTKILTGIDESLKYWQSGNYINDPAKKGGDTLINYNHEIRSYFSERLKLIVELIQNHSLQDDPDPRNIY</sequence>